<organism evidence="2 3">
    <name type="scientific">Trifolium medium</name>
    <dbReference type="NCBI Taxonomy" id="97028"/>
    <lineage>
        <taxon>Eukaryota</taxon>
        <taxon>Viridiplantae</taxon>
        <taxon>Streptophyta</taxon>
        <taxon>Embryophyta</taxon>
        <taxon>Tracheophyta</taxon>
        <taxon>Spermatophyta</taxon>
        <taxon>Magnoliopsida</taxon>
        <taxon>eudicotyledons</taxon>
        <taxon>Gunneridae</taxon>
        <taxon>Pentapetalae</taxon>
        <taxon>rosids</taxon>
        <taxon>fabids</taxon>
        <taxon>Fabales</taxon>
        <taxon>Fabaceae</taxon>
        <taxon>Papilionoideae</taxon>
        <taxon>50 kb inversion clade</taxon>
        <taxon>NPAAA clade</taxon>
        <taxon>Hologalegina</taxon>
        <taxon>IRL clade</taxon>
        <taxon>Trifolieae</taxon>
        <taxon>Trifolium</taxon>
    </lineage>
</organism>
<evidence type="ECO:0000313" key="3">
    <source>
        <dbReference type="Proteomes" id="UP000265520"/>
    </source>
</evidence>
<name>A0A392UIU8_9FABA</name>
<accession>A0A392UIU8</accession>
<evidence type="ECO:0000256" key="1">
    <source>
        <dbReference type="SAM" id="MobiDB-lite"/>
    </source>
</evidence>
<dbReference type="Proteomes" id="UP000265520">
    <property type="component" value="Unassembled WGS sequence"/>
</dbReference>
<feature type="region of interest" description="Disordered" evidence="1">
    <location>
        <begin position="1"/>
        <end position="26"/>
    </location>
</feature>
<sequence length="75" mass="8637">RFRKGDNKEENSDRLGGNQRKLEGVDSQVREDWSFKAMVAREKVDMEDDVLDVAVERRKLCVQSMGELAPLELNV</sequence>
<feature type="non-terminal residue" evidence="2">
    <location>
        <position position="1"/>
    </location>
</feature>
<protein>
    <submittedName>
        <fullName evidence="2">Uncharacterized protein</fullName>
    </submittedName>
</protein>
<proteinExistence type="predicted"/>
<dbReference type="EMBL" id="LXQA010841064">
    <property type="protein sequence ID" value="MCI73559.1"/>
    <property type="molecule type" value="Genomic_DNA"/>
</dbReference>
<feature type="non-terminal residue" evidence="2">
    <location>
        <position position="75"/>
    </location>
</feature>
<keyword evidence="3" id="KW-1185">Reference proteome</keyword>
<feature type="compositionally biased region" description="Basic and acidic residues" evidence="1">
    <location>
        <begin position="1"/>
        <end position="13"/>
    </location>
</feature>
<evidence type="ECO:0000313" key="2">
    <source>
        <dbReference type="EMBL" id="MCI73559.1"/>
    </source>
</evidence>
<reference evidence="2 3" key="1">
    <citation type="journal article" date="2018" name="Front. Plant Sci.">
        <title>Red Clover (Trifolium pratense) and Zigzag Clover (T. medium) - A Picture of Genomic Similarities and Differences.</title>
        <authorList>
            <person name="Dluhosova J."/>
            <person name="Istvanek J."/>
            <person name="Nedelnik J."/>
            <person name="Repkova J."/>
        </authorList>
    </citation>
    <scope>NUCLEOTIDE SEQUENCE [LARGE SCALE GENOMIC DNA]</scope>
    <source>
        <strain evidence="3">cv. 10/8</strain>
        <tissue evidence="2">Leaf</tissue>
    </source>
</reference>
<comment type="caution">
    <text evidence="2">The sequence shown here is derived from an EMBL/GenBank/DDBJ whole genome shotgun (WGS) entry which is preliminary data.</text>
</comment>
<dbReference type="AlphaFoldDB" id="A0A392UIU8"/>